<dbReference type="GO" id="GO:0003676">
    <property type="term" value="F:nucleic acid binding"/>
    <property type="evidence" value="ECO:0007669"/>
    <property type="project" value="InterPro"/>
</dbReference>
<proteinExistence type="predicted"/>
<feature type="non-terminal residue" evidence="2">
    <location>
        <position position="53"/>
    </location>
</feature>
<keyword evidence="3" id="KW-1185">Reference proteome</keyword>
<dbReference type="GO" id="GO:0015074">
    <property type="term" value="P:DNA integration"/>
    <property type="evidence" value="ECO:0007669"/>
    <property type="project" value="InterPro"/>
</dbReference>
<reference evidence="2" key="1">
    <citation type="submission" date="2020-11" db="EMBL/GenBank/DDBJ databases">
        <authorList>
            <person name="Whitehead M."/>
        </authorList>
    </citation>
    <scope>NUCLEOTIDE SEQUENCE</scope>
    <source>
        <strain evidence="2">EGII</strain>
    </source>
</reference>
<evidence type="ECO:0000313" key="2">
    <source>
        <dbReference type="EMBL" id="CAD7001064.1"/>
    </source>
</evidence>
<dbReference type="InterPro" id="IPR036397">
    <property type="entry name" value="RNaseH_sf"/>
</dbReference>
<name>A0A811UQQ6_CERCA</name>
<dbReference type="InterPro" id="IPR001584">
    <property type="entry name" value="Integrase_cat-core"/>
</dbReference>
<evidence type="ECO:0000259" key="1">
    <source>
        <dbReference type="PROSITE" id="PS50994"/>
    </source>
</evidence>
<dbReference type="SUPFAM" id="SSF53098">
    <property type="entry name" value="Ribonuclease H-like"/>
    <property type="match status" value="1"/>
</dbReference>
<dbReference type="Proteomes" id="UP000606786">
    <property type="component" value="Unassembled WGS sequence"/>
</dbReference>
<evidence type="ECO:0000313" key="3">
    <source>
        <dbReference type="Proteomes" id="UP000606786"/>
    </source>
</evidence>
<sequence>QPTEAMKWHARYSHLNYGSMRIDNGTEHTINAFQKYVKECGILHQFTVPYTPQ</sequence>
<comment type="caution">
    <text evidence="2">The sequence shown here is derived from an EMBL/GenBank/DDBJ whole genome shotgun (WGS) entry which is preliminary data.</text>
</comment>
<protein>
    <submittedName>
        <fullName evidence="2">(Mediterranean fruit fly) hypothetical protein</fullName>
    </submittedName>
</protein>
<feature type="domain" description="Integrase catalytic" evidence="1">
    <location>
        <begin position="1"/>
        <end position="53"/>
    </location>
</feature>
<gene>
    <name evidence="2" type="ORF">CCAP1982_LOCUS9536</name>
</gene>
<dbReference type="EMBL" id="CAJHJT010000023">
    <property type="protein sequence ID" value="CAD7001064.1"/>
    <property type="molecule type" value="Genomic_DNA"/>
</dbReference>
<dbReference type="AlphaFoldDB" id="A0A811UQQ6"/>
<dbReference type="InterPro" id="IPR012337">
    <property type="entry name" value="RNaseH-like_sf"/>
</dbReference>
<accession>A0A811UQQ6</accession>
<organism evidence="2 3">
    <name type="scientific">Ceratitis capitata</name>
    <name type="common">Mediterranean fruit fly</name>
    <name type="synonym">Tephritis capitata</name>
    <dbReference type="NCBI Taxonomy" id="7213"/>
    <lineage>
        <taxon>Eukaryota</taxon>
        <taxon>Metazoa</taxon>
        <taxon>Ecdysozoa</taxon>
        <taxon>Arthropoda</taxon>
        <taxon>Hexapoda</taxon>
        <taxon>Insecta</taxon>
        <taxon>Pterygota</taxon>
        <taxon>Neoptera</taxon>
        <taxon>Endopterygota</taxon>
        <taxon>Diptera</taxon>
        <taxon>Brachycera</taxon>
        <taxon>Muscomorpha</taxon>
        <taxon>Tephritoidea</taxon>
        <taxon>Tephritidae</taxon>
        <taxon>Ceratitis</taxon>
        <taxon>Ceratitis</taxon>
    </lineage>
</organism>
<dbReference type="Gene3D" id="3.30.420.10">
    <property type="entry name" value="Ribonuclease H-like superfamily/Ribonuclease H"/>
    <property type="match status" value="1"/>
</dbReference>
<dbReference type="PROSITE" id="PS50994">
    <property type="entry name" value="INTEGRASE"/>
    <property type="match status" value="1"/>
</dbReference>